<feature type="compositionally biased region" description="Basic and acidic residues" evidence="1">
    <location>
        <begin position="9"/>
        <end position="20"/>
    </location>
</feature>
<name>A0A937DM89_9HYPH</name>
<organism evidence="2 3">
    <name type="scientific">Candidatus Liberibacter ctenarytainae</name>
    <dbReference type="NCBI Taxonomy" id="2020335"/>
    <lineage>
        <taxon>Bacteria</taxon>
        <taxon>Pseudomonadati</taxon>
        <taxon>Pseudomonadota</taxon>
        <taxon>Alphaproteobacteria</taxon>
        <taxon>Hyphomicrobiales</taxon>
        <taxon>Rhizobiaceae</taxon>
        <taxon>Liberibacter</taxon>
    </lineage>
</organism>
<dbReference type="Proteomes" id="UP000736856">
    <property type="component" value="Unassembled WGS sequence"/>
</dbReference>
<sequence>MKSQAQKTHLKESHAHDKQRQLNQLRSTIVEFKRMVDNLEKQIAVEERKSGIYDQNHFEYPIFAQSARQRVDNLLVSIRELLLLQENLESNVEKVDSKIDKNNPMKDNDIKNGIGI</sequence>
<evidence type="ECO:0000313" key="3">
    <source>
        <dbReference type="Proteomes" id="UP000736856"/>
    </source>
</evidence>
<feature type="region of interest" description="Disordered" evidence="1">
    <location>
        <begin position="1"/>
        <end position="22"/>
    </location>
</feature>
<proteinExistence type="predicted"/>
<dbReference type="EMBL" id="SEOL01000012">
    <property type="protein sequence ID" value="MBL0849359.1"/>
    <property type="molecule type" value="Genomic_DNA"/>
</dbReference>
<feature type="region of interest" description="Disordered" evidence="1">
    <location>
        <begin position="93"/>
        <end position="116"/>
    </location>
</feature>
<gene>
    <name evidence="2" type="ORF">EU981_04730</name>
</gene>
<evidence type="ECO:0000313" key="2">
    <source>
        <dbReference type="EMBL" id="MBL0849359.1"/>
    </source>
</evidence>
<protein>
    <submittedName>
        <fullName evidence="2">Uncharacterized protein</fullName>
    </submittedName>
</protein>
<comment type="caution">
    <text evidence="2">The sequence shown here is derived from an EMBL/GenBank/DDBJ whole genome shotgun (WGS) entry which is preliminary data.</text>
</comment>
<reference evidence="2" key="1">
    <citation type="submission" date="2019-02" db="EMBL/GenBank/DDBJ databases">
        <title>A novel Candidatus Liberibacter species associated with the New Zealand native fuchsia psyllid, Ctenarytaina fuchsiae.</title>
        <authorList>
            <person name="Thompson S.M."/>
            <person name="Jorgensen N."/>
            <person name="David C."/>
            <person name="Bulman S.R."/>
            <person name="Smith G.R."/>
        </authorList>
    </citation>
    <scope>NUCLEOTIDE SEQUENCE</scope>
    <source>
        <strain evidence="2">Oxford</strain>
    </source>
</reference>
<feature type="compositionally biased region" description="Basic and acidic residues" evidence="1">
    <location>
        <begin position="93"/>
        <end position="110"/>
    </location>
</feature>
<dbReference type="AlphaFoldDB" id="A0A937DM89"/>
<accession>A0A937DM89</accession>
<evidence type="ECO:0000256" key="1">
    <source>
        <dbReference type="SAM" id="MobiDB-lite"/>
    </source>
</evidence>